<dbReference type="eggNOG" id="COG1001">
    <property type="taxonomic scope" value="Bacteria"/>
</dbReference>
<reference evidence="9" key="1">
    <citation type="submission" date="2010-07" db="EMBL/GenBank/DDBJ databases">
        <authorList>
            <person name="Muzny D."/>
            <person name="Qin X."/>
            <person name="Deng J."/>
            <person name="Jiang H."/>
            <person name="Liu Y."/>
            <person name="Qu J."/>
            <person name="Song X.-Z."/>
            <person name="Zhang L."/>
            <person name="Thornton R."/>
            <person name="Coyle M."/>
            <person name="Francisco L."/>
            <person name="Jackson L."/>
            <person name="Javaid M."/>
            <person name="Korchina V."/>
            <person name="Kovar C."/>
            <person name="Mata R."/>
            <person name="Mathew T."/>
            <person name="Ngo R."/>
            <person name="Nguyen L."/>
            <person name="Nguyen N."/>
            <person name="Okwuonu G."/>
            <person name="Ongeri F."/>
            <person name="Pham C."/>
            <person name="Simmons D."/>
            <person name="Wilczek-Boney K."/>
            <person name="Hale W."/>
            <person name="Jakkamsetti A."/>
            <person name="Pham P."/>
            <person name="Ruth R."/>
            <person name="San Lucas F."/>
            <person name="Warren J."/>
            <person name="Zhang J."/>
            <person name="Zhao Z."/>
            <person name="Zhou C."/>
            <person name="Zhu D."/>
            <person name="Lee S."/>
            <person name="Bess C."/>
            <person name="Blankenburg K."/>
            <person name="Forbes L."/>
            <person name="Fu Q."/>
            <person name="Gubbala S."/>
            <person name="Hirani K."/>
            <person name="Jayaseelan J.C."/>
            <person name="Lara F."/>
            <person name="Munidasa M."/>
            <person name="Palculict T."/>
            <person name="Patil S."/>
            <person name="Pu L.-L."/>
            <person name="Saada N."/>
            <person name="Tang L."/>
            <person name="Weissenberger G."/>
            <person name="Zhu Y."/>
            <person name="Hemphill L."/>
            <person name="Shang Y."/>
            <person name="Youmans B."/>
            <person name="Ayvaz T."/>
            <person name="Ross M."/>
            <person name="Santibanez J."/>
            <person name="Aqrawi P."/>
            <person name="Gross S."/>
            <person name="Joshi V."/>
            <person name="Fowler G."/>
            <person name="Nazareth L."/>
            <person name="Reid J."/>
            <person name="Worley K."/>
            <person name="Petrosino J."/>
            <person name="Highlander S."/>
            <person name="Gibbs R."/>
        </authorList>
    </citation>
    <scope>NUCLEOTIDE SEQUENCE [LARGE SCALE GENOMIC DNA]</scope>
    <source>
        <strain evidence="9">DSM 20284</strain>
    </source>
</reference>
<dbReference type="EMBL" id="AEEG01000009">
    <property type="protein sequence ID" value="EFL94869.1"/>
    <property type="molecule type" value="Genomic_DNA"/>
</dbReference>
<sequence>MYLKLKQTGADMDTTTELEKYIDAGAAEIPADLVIENGTLINVDTAEYYRADVAIYKGRIVAVDKDVSDYVGEHTRHVDATDQYLAPGLIDGHIHVECSKMSMTRFARAVVPKGTTSIVSGLDEYISVIGLAGLDEIFAEIDQLPLKVFWGVPYKTPYTIPQSTVAYNVNAQDHQKFQPQERSYGVWETVREAVQTKDKDTLSAVLTAQKLHKPIFGCSPMAKGKDLNQFLMTRVRVDHESYSHEEFLEKARKGIHTIIRESSVTKFLAENVKAITEGAPGVARHTSFCTDDITARDILEKGHVDHLVRLAIKAGISPMTAIQMATLNSAEAYHIDDQVGSIAPGKEADILLIDQPGTFNIETVISKGVVVVERQAEQLEFVPPKRSVEITNSVKCAEITAESFKYQVDQPTGMATVRSIKSVGPFVRKSRKVDLKIKDGCILPDAKRDVALVSVVERYGINHQHSRGFISGWGLQSGAIATSASPDDNNIVVAGMDEADMALAVNELVKHGGGQVVVNKGEVLALLELPVAGIVTDLQPNELARKEVELKNAANQLGCKLPDPLFYLSFLPITAIPDLAITDGGNVDYTKLEYFDPILDLTK</sequence>
<keyword evidence="10" id="KW-1185">Reference proteome</keyword>
<dbReference type="Pfam" id="PF01979">
    <property type="entry name" value="Amidohydro_1"/>
    <property type="match status" value="1"/>
</dbReference>
<keyword evidence="3 6" id="KW-0378">Hydrolase</keyword>
<organism evidence="9 10">
    <name type="scientific">Pediococcus acidilactici DSM 20284</name>
    <dbReference type="NCBI Taxonomy" id="862514"/>
    <lineage>
        <taxon>Bacteria</taxon>
        <taxon>Bacillati</taxon>
        <taxon>Bacillota</taxon>
        <taxon>Bacilli</taxon>
        <taxon>Lactobacillales</taxon>
        <taxon>Lactobacillaceae</taxon>
        <taxon>Pediococcus</taxon>
        <taxon>Pediococcus acidilactici group</taxon>
    </lineage>
</organism>
<dbReference type="Proteomes" id="UP000004470">
    <property type="component" value="Unassembled WGS sequence"/>
</dbReference>
<dbReference type="GO" id="GO:0006146">
    <property type="term" value="P:adenine catabolic process"/>
    <property type="evidence" value="ECO:0007669"/>
    <property type="project" value="InterPro"/>
</dbReference>
<evidence type="ECO:0000259" key="8">
    <source>
        <dbReference type="Pfam" id="PF13382"/>
    </source>
</evidence>
<evidence type="ECO:0000256" key="5">
    <source>
        <dbReference type="ARBA" id="ARBA00047720"/>
    </source>
</evidence>
<evidence type="ECO:0000256" key="3">
    <source>
        <dbReference type="ARBA" id="ARBA00022801"/>
    </source>
</evidence>
<dbReference type="SUPFAM" id="SSF51556">
    <property type="entry name" value="Metallo-dependent hydrolases"/>
    <property type="match status" value="1"/>
</dbReference>
<evidence type="ECO:0000256" key="6">
    <source>
        <dbReference type="HAMAP-Rule" id="MF_01518"/>
    </source>
</evidence>
<dbReference type="InterPro" id="IPR006679">
    <property type="entry name" value="Adenine_deam"/>
</dbReference>
<protein>
    <recommendedName>
        <fullName evidence="2 6">Adenine deaminase</fullName>
        <shortName evidence="6">Adenase</shortName>
        <shortName evidence="6">Adenine aminase</shortName>
        <ecNumber evidence="2 6">3.5.4.2</ecNumber>
    </recommendedName>
</protein>
<evidence type="ECO:0000313" key="10">
    <source>
        <dbReference type="Proteomes" id="UP000004470"/>
    </source>
</evidence>
<dbReference type="Gene3D" id="3.20.20.140">
    <property type="entry name" value="Metal-dependent hydrolases"/>
    <property type="match status" value="1"/>
</dbReference>
<keyword evidence="4 6" id="KW-0464">Manganese</keyword>
<accession>E0NIA6</accession>
<comment type="caution">
    <text evidence="9">The sequence shown here is derived from an EMBL/GenBank/DDBJ whole genome shotgun (WGS) entry which is preliminary data.</text>
</comment>
<evidence type="ECO:0000256" key="2">
    <source>
        <dbReference type="ARBA" id="ARBA00012782"/>
    </source>
</evidence>
<dbReference type="InterPro" id="IPR032466">
    <property type="entry name" value="Metal_Hydrolase"/>
</dbReference>
<gene>
    <name evidence="6 9" type="primary">ade</name>
    <name evidence="9" type="ORF">HMPREF0623_1737</name>
</gene>
<evidence type="ECO:0000256" key="1">
    <source>
        <dbReference type="ARBA" id="ARBA00006773"/>
    </source>
</evidence>
<dbReference type="HAMAP" id="MF_01518">
    <property type="entry name" value="Adenine_deamin"/>
    <property type="match status" value="1"/>
</dbReference>
<feature type="domain" description="Amidohydrolase-related" evidence="7">
    <location>
        <begin position="84"/>
        <end position="371"/>
    </location>
</feature>
<feature type="domain" description="Adenine deaminase C-terminal" evidence="8">
    <location>
        <begin position="428"/>
        <end position="591"/>
    </location>
</feature>
<dbReference type="AlphaFoldDB" id="E0NIA6"/>
<dbReference type="EC" id="3.5.4.2" evidence="2 6"/>
<evidence type="ECO:0000256" key="4">
    <source>
        <dbReference type="ARBA" id="ARBA00023211"/>
    </source>
</evidence>
<dbReference type="PANTHER" id="PTHR11113">
    <property type="entry name" value="N-ACETYLGLUCOSAMINE-6-PHOSPHATE DEACETYLASE"/>
    <property type="match status" value="1"/>
</dbReference>
<dbReference type="HOGENOM" id="CLU_027935_0_0_9"/>
<dbReference type="Gene3D" id="2.30.40.10">
    <property type="entry name" value="Urease, subunit C, domain 1"/>
    <property type="match status" value="1"/>
</dbReference>
<dbReference type="Pfam" id="PF13382">
    <property type="entry name" value="Adenine_deam_C"/>
    <property type="match status" value="1"/>
</dbReference>
<dbReference type="InterPro" id="IPR026912">
    <property type="entry name" value="Adenine_deam_C"/>
</dbReference>
<dbReference type="GO" id="GO:0000034">
    <property type="term" value="F:adenine deaminase activity"/>
    <property type="evidence" value="ECO:0007669"/>
    <property type="project" value="UniProtKB-UniRule"/>
</dbReference>
<proteinExistence type="inferred from homology"/>
<comment type="cofactor">
    <cofactor evidence="6">
        <name>Mn(2+)</name>
        <dbReference type="ChEBI" id="CHEBI:29035"/>
    </cofactor>
</comment>
<dbReference type="InterPro" id="IPR011059">
    <property type="entry name" value="Metal-dep_hydrolase_composite"/>
</dbReference>
<name>E0NIA6_PEDAC</name>
<evidence type="ECO:0000313" key="9">
    <source>
        <dbReference type="EMBL" id="EFL94869.1"/>
    </source>
</evidence>
<comment type="similarity">
    <text evidence="1 6">Belongs to the metallo-dependent hydrolases superfamily. Adenine deaminase family.</text>
</comment>
<evidence type="ECO:0000259" key="7">
    <source>
        <dbReference type="Pfam" id="PF01979"/>
    </source>
</evidence>
<dbReference type="PANTHER" id="PTHR11113:SF2">
    <property type="entry name" value="ADENINE DEAMINASE"/>
    <property type="match status" value="1"/>
</dbReference>
<dbReference type="InterPro" id="IPR006680">
    <property type="entry name" value="Amidohydro-rel"/>
</dbReference>
<dbReference type="SUPFAM" id="SSF51338">
    <property type="entry name" value="Composite domain of metallo-dependent hydrolases"/>
    <property type="match status" value="1"/>
</dbReference>
<comment type="catalytic activity">
    <reaction evidence="5 6">
        <text>adenine + H2O + H(+) = hypoxanthine + NH4(+)</text>
        <dbReference type="Rhea" id="RHEA:23688"/>
        <dbReference type="ChEBI" id="CHEBI:15377"/>
        <dbReference type="ChEBI" id="CHEBI:15378"/>
        <dbReference type="ChEBI" id="CHEBI:16708"/>
        <dbReference type="ChEBI" id="CHEBI:17368"/>
        <dbReference type="ChEBI" id="CHEBI:28938"/>
        <dbReference type="EC" id="3.5.4.2"/>
    </reaction>
</comment>